<dbReference type="Gene3D" id="3.40.50.1580">
    <property type="entry name" value="Nucleoside phosphorylase domain"/>
    <property type="match status" value="1"/>
</dbReference>
<name>A0A857DGG7_9FIRM</name>
<sequence length="277" mass="30323">MINEQVMTTWLNDAQNFLLKKIPYIPELGIILGSGLGKLAELVEDAVVIPYSEIPHFPVSTVTGHSGKLIVGTLGDRKVMALQGRFHYYEGYEMHEVTFPVRLMQTIGMKGLVVTNAAGGIHPDYRPGDLIVIKDHINLTGSNPLRGANLSNLGPRFPDLSEAYDGKWRELALSLMTEHGLNPRQGVYAALSGPSYETPSEIRYLRTIGADLVGMSTVPEVIVANHGGMKVLGISCVTNMAAGILEQKLDHQEVLATADRIEETFLRYMGQLIALLD</sequence>
<comment type="similarity">
    <text evidence="3 7">Belongs to the PNP/MTAP phosphorylase family.</text>
</comment>
<evidence type="ECO:0000256" key="4">
    <source>
        <dbReference type="ARBA" id="ARBA00022676"/>
    </source>
</evidence>
<feature type="binding site" evidence="8">
    <location>
        <position position="65"/>
    </location>
    <ligand>
        <name>phosphate</name>
        <dbReference type="ChEBI" id="CHEBI:43474"/>
    </ligand>
</feature>
<reference evidence="10 11" key="1">
    <citation type="submission" date="2019-12" db="EMBL/GenBank/DDBJ databases">
        <title>Sequence classification of anaerobic respiratory reductive dehalogenases: First we see many, then we see few.</title>
        <authorList>
            <person name="Molenda O."/>
            <person name="Puentes Jacome L.A."/>
            <person name="Cao X."/>
            <person name="Nesbo C.L."/>
            <person name="Tang S."/>
            <person name="Morson N."/>
            <person name="Patron J."/>
            <person name="Lomheim L."/>
            <person name="Wishart D.S."/>
            <person name="Edwards E.A."/>
        </authorList>
    </citation>
    <scope>NUCLEOTIDE SEQUENCE [LARGE SCALE GENOMIC DNA]</scope>
    <source>
        <strain evidence="10 11">12DCA</strain>
    </source>
</reference>
<feature type="binding site" evidence="8">
    <location>
        <position position="239"/>
    </location>
    <ligand>
        <name>a purine D-ribonucleoside</name>
        <dbReference type="ChEBI" id="CHEBI:142355"/>
    </ligand>
</feature>
<comment type="function">
    <text evidence="1">The purine nucleoside phosphorylases catalyze the phosphorolytic breakdown of the N-glycosidic bond in the beta-(deoxy)ribonucleoside molecules, with the formation of the corresponding free purine bases and pentose-1-phosphate. Cleaves guanosine, inosine, 2'-deoxyguanosine and 2'-deoxyinosine.</text>
</comment>
<dbReference type="PIRSF" id="PIRSF000477">
    <property type="entry name" value="PurNPase"/>
    <property type="match status" value="1"/>
</dbReference>
<dbReference type="GO" id="GO:0004731">
    <property type="term" value="F:purine-nucleoside phosphorylase activity"/>
    <property type="evidence" value="ECO:0007669"/>
    <property type="project" value="UniProtKB-EC"/>
</dbReference>
<dbReference type="NCBIfam" id="NF006054">
    <property type="entry name" value="PRK08202.1"/>
    <property type="match status" value="1"/>
</dbReference>
<dbReference type="CDD" id="cd09009">
    <property type="entry name" value="PNP-EcPNPII_like"/>
    <property type="match status" value="1"/>
</dbReference>
<dbReference type="GO" id="GO:0009116">
    <property type="term" value="P:nucleoside metabolic process"/>
    <property type="evidence" value="ECO:0007669"/>
    <property type="project" value="InterPro"/>
</dbReference>
<dbReference type="InterPro" id="IPR011268">
    <property type="entry name" value="Purine_phosphorylase"/>
</dbReference>
<dbReference type="AlphaFoldDB" id="A0A857DGG7"/>
<dbReference type="SUPFAM" id="SSF53167">
    <property type="entry name" value="Purine and uridine phosphorylases"/>
    <property type="match status" value="1"/>
</dbReference>
<dbReference type="Pfam" id="PF01048">
    <property type="entry name" value="PNP_UDP_1"/>
    <property type="match status" value="1"/>
</dbReference>
<evidence type="ECO:0000256" key="1">
    <source>
        <dbReference type="ARBA" id="ARBA00002678"/>
    </source>
</evidence>
<dbReference type="NCBIfam" id="TIGR01697">
    <property type="entry name" value="PNPH-PUNA-XAPA"/>
    <property type="match status" value="1"/>
</dbReference>
<dbReference type="InterPro" id="IPR011270">
    <property type="entry name" value="Pur_Nuc_Pase_Ino/Guo-sp"/>
</dbReference>
<dbReference type="Proteomes" id="UP000430508">
    <property type="component" value="Chromosome"/>
</dbReference>
<feature type="binding site" evidence="8">
    <location>
        <position position="34"/>
    </location>
    <ligand>
        <name>phosphate</name>
        <dbReference type="ChEBI" id="CHEBI:43474"/>
    </ligand>
</feature>
<gene>
    <name evidence="10" type="ORF">GQ588_07020</name>
</gene>
<evidence type="ECO:0000256" key="6">
    <source>
        <dbReference type="ARBA" id="ARBA00048556"/>
    </source>
</evidence>
<protein>
    <recommendedName>
        <fullName evidence="7">Purine nucleoside phosphorylase</fullName>
        <ecNumber evidence="7">2.4.2.1</ecNumber>
    </recommendedName>
    <alternativeName>
        <fullName evidence="7">Inosine-guanosine phosphorylase</fullName>
    </alternativeName>
</protein>
<dbReference type="InterPro" id="IPR035994">
    <property type="entry name" value="Nucleoside_phosphorylase_sf"/>
</dbReference>
<feature type="binding site" evidence="8">
    <location>
        <position position="117"/>
    </location>
    <ligand>
        <name>phosphate</name>
        <dbReference type="ChEBI" id="CHEBI:43474"/>
    </ligand>
</feature>
<keyword evidence="4 7" id="KW-0328">Glycosyltransferase</keyword>
<dbReference type="PANTHER" id="PTHR11904">
    <property type="entry name" value="METHYLTHIOADENOSINE/PURINE NUCLEOSIDE PHOSPHORYLASE"/>
    <property type="match status" value="1"/>
</dbReference>
<comment type="pathway">
    <text evidence="2 7">Purine metabolism; purine nucleoside salvage.</text>
</comment>
<evidence type="ECO:0000313" key="10">
    <source>
        <dbReference type="EMBL" id="QHA00400.1"/>
    </source>
</evidence>
<evidence type="ECO:0000256" key="3">
    <source>
        <dbReference type="ARBA" id="ARBA00006751"/>
    </source>
</evidence>
<evidence type="ECO:0000256" key="8">
    <source>
        <dbReference type="PIRSR" id="PIRSR000477-2"/>
    </source>
</evidence>
<comment type="catalytic activity">
    <reaction evidence="6">
        <text>a purine 2'-deoxy-D-ribonucleoside + phosphate = a purine nucleobase + 2-deoxy-alpha-D-ribose 1-phosphate</text>
        <dbReference type="Rhea" id="RHEA:36431"/>
        <dbReference type="ChEBI" id="CHEBI:26386"/>
        <dbReference type="ChEBI" id="CHEBI:43474"/>
        <dbReference type="ChEBI" id="CHEBI:57259"/>
        <dbReference type="ChEBI" id="CHEBI:142361"/>
        <dbReference type="EC" id="2.4.2.1"/>
    </reaction>
</comment>
<evidence type="ECO:0000256" key="7">
    <source>
        <dbReference type="PIRNR" id="PIRNR000477"/>
    </source>
</evidence>
<dbReference type="GO" id="GO:0005737">
    <property type="term" value="C:cytoplasm"/>
    <property type="evidence" value="ECO:0007669"/>
    <property type="project" value="TreeGrafter"/>
</dbReference>
<dbReference type="EC" id="2.4.2.1" evidence="7"/>
<keyword evidence="5 7" id="KW-0808">Transferase</keyword>
<evidence type="ECO:0000256" key="2">
    <source>
        <dbReference type="ARBA" id="ARBA00005058"/>
    </source>
</evidence>
<dbReference type="PANTHER" id="PTHR11904:SF9">
    <property type="entry name" value="PURINE NUCLEOSIDE PHOSPHORYLASE-RELATED"/>
    <property type="match status" value="1"/>
</dbReference>
<feature type="binding site" evidence="8">
    <location>
        <position position="216"/>
    </location>
    <ligand>
        <name>phosphate</name>
        <dbReference type="ChEBI" id="CHEBI:43474"/>
    </ligand>
</feature>
<feature type="binding site" evidence="8">
    <location>
        <begin position="85"/>
        <end position="87"/>
    </location>
    <ligand>
        <name>phosphate</name>
        <dbReference type="ChEBI" id="CHEBI:43474"/>
    </ligand>
</feature>
<organism evidence="10 11">
    <name type="scientific">Dehalobacter restrictus</name>
    <dbReference type="NCBI Taxonomy" id="55583"/>
    <lineage>
        <taxon>Bacteria</taxon>
        <taxon>Bacillati</taxon>
        <taxon>Bacillota</taxon>
        <taxon>Clostridia</taxon>
        <taxon>Eubacteriales</taxon>
        <taxon>Desulfitobacteriaceae</taxon>
        <taxon>Dehalobacter</taxon>
    </lineage>
</organism>
<proteinExistence type="inferred from homology"/>
<feature type="domain" description="Nucleoside phosphorylase" evidence="9">
    <location>
        <begin position="28"/>
        <end position="273"/>
    </location>
</feature>
<dbReference type="EMBL" id="CP046996">
    <property type="protein sequence ID" value="QHA00400.1"/>
    <property type="molecule type" value="Genomic_DNA"/>
</dbReference>
<accession>A0A857DGG7</accession>
<dbReference type="NCBIfam" id="TIGR01700">
    <property type="entry name" value="PNPH"/>
    <property type="match status" value="1"/>
</dbReference>
<dbReference type="RefSeq" id="WP_025205493.1">
    <property type="nucleotide sequence ID" value="NZ_CP046996.1"/>
</dbReference>
<evidence type="ECO:0000259" key="9">
    <source>
        <dbReference type="Pfam" id="PF01048"/>
    </source>
</evidence>
<dbReference type="InterPro" id="IPR000845">
    <property type="entry name" value="Nucleoside_phosphorylase_d"/>
</dbReference>
<dbReference type="UniPathway" id="UPA00606"/>
<evidence type="ECO:0000313" key="11">
    <source>
        <dbReference type="Proteomes" id="UP000430508"/>
    </source>
</evidence>
<evidence type="ECO:0000256" key="5">
    <source>
        <dbReference type="ARBA" id="ARBA00022679"/>
    </source>
</evidence>
<feature type="binding site" evidence="8">
    <location>
        <position position="197"/>
    </location>
    <ligand>
        <name>a purine D-ribonucleoside</name>
        <dbReference type="ChEBI" id="CHEBI:142355"/>
    </ligand>
</feature>